<reference evidence="3" key="2">
    <citation type="journal article" date="2014" name="ISME J.">
        <title>Microbial stratification in low pH oxic and suboxic macroscopic growths along an acid mine drainage.</title>
        <authorList>
            <person name="Mendez-Garcia C."/>
            <person name="Mesa V."/>
            <person name="Sprenger R.R."/>
            <person name="Richter M."/>
            <person name="Diez M.S."/>
            <person name="Solano J."/>
            <person name="Bargiela R."/>
            <person name="Golyshina O.V."/>
            <person name="Manteca A."/>
            <person name="Ramos J.L."/>
            <person name="Gallego J.R."/>
            <person name="Llorente I."/>
            <person name="Martins Dos Santos V.A."/>
            <person name="Jensen O.N."/>
            <person name="Pelaez A.I."/>
            <person name="Sanchez J."/>
            <person name="Ferrer M."/>
        </authorList>
    </citation>
    <scope>NUCLEOTIDE SEQUENCE</scope>
</reference>
<evidence type="ECO:0000313" key="3">
    <source>
        <dbReference type="EMBL" id="EQD55545.1"/>
    </source>
</evidence>
<feature type="transmembrane region" description="Helical" evidence="1">
    <location>
        <begin position="30"/>
        <end position="48"/>
    </location>
</feature>
<dbReference type="PANTHER" id="PTHR23520:SF5">
    <property type="entry name" value="TRANSPORTER, PUTATIVE (AFU_ORTHOLOGUE AFUA_3G04000)-RELATED"/>
    <property type="match status" value="1"/>
</dbReference>
<dbReference type="InterPro" id="IPR036259">
    <property type="entry name" value="MFS_trans_sf"/>
</dbReference>
<name>T1BNJ5_9ZZZZ</name>
<accession>T1BNJ5</accession>
<evidence type="ECO:0000259" key="2">
    <source>
        <dbReference type="PROSITE" id="PS50850"/>
    </source>
</evidence>
<keyword evidence="1" id="KW-0472">Membrane</keyword>
<sequence length="368" mass="37335">GVLLGGSLAGGAAAAWALPHLEAYGSRRSVFGLNAAALAVGGFLLWLAPESLPAVVIALALGGIVAGGSDVSPLGAAEQATLAGSVPPSERTHAFAIYSLLGYAGAALGSLLAAPLSVAPLATPGPGLHDPVLLLYGLIGVGLIPLYRSLSREVDRAAVRPGRAALSPEGRSTVRALASLFAVDAFGGGLIANSLVVYLFVLRFDPALSELSILLAVSSLGAGLSLLLAVPLARRFGLVRTMVYSHLPSNLILMAIAFVPTFFGAAALWVGRSLLSQMDVPTRQSYTQSVVAPSDRAAAAGYTTAARSTQALGSPVTGGLVAAGGPWIAAPFVVAGAIKAVYDLALFAQCRRRPPLELGEPPAPPRRT</sequence>
<feature type="transmembrane region" description="Helical" evidence="1">
    <location>
        <begin position="54"/>
        <end position="74"/>
    </location>
</feature>
<dbReference type="PANTHER" id="PTHR23520">
    <property type="entry name" value="TRANSPORTER, PUTATIVE (AFU_ORTHOLOGUE AFUA_3G04000)-RELATED"/>
    <property type="match status" value="1"/>
</dbReference>
<protein>
    <submittedName>
        <fullName evidence="3">Major facilitator transporter</fullName>
    </submittedName>
</protein>
<gene>
    <name evidence="3" type="ORF">B2A_05666</name>
</gene>
<feature type="transmembrane region" description="Helical" evidence="1">
    <location>
        <begin position="133"/>
        <end position="150"/>
    </location>
</feature>
<keyword evidence="1" id="KW-0812">Transmembrane</keyword>
<proteinExistence type="predicted"/>
<feature type="transmembrane region" description="Helical" evidence="1">
    <location>
        <begin position="95"/>
        <end position="113"/>
    </location>
</feature>
<feature type="transmembrane region" description="Helical" evidence="1">
    <location>
        <begin position="327"/>
        <end position="348"/>
    </location>
</feature>
<dbReference type="GO" id="GO:0022857">
    <property type="term" value="F:transmembrane transporter activity"/>
    <property type="evidence" value="ECO:0007669"/>
    <property type="project" value="InterPro"/>
</dbReference>
<dbReference type="Gene3D" id="1.20.1250.20">
    <property type="entry name" value="MFS general substrate transporter like domains"/>
    <property type="match status" value="2"/>
</dbReference>
<reference evidence="3" key="1">
    <citation type="submission" date="2013-08" db="EMBL/GenBank/DDBJ databases">
        <authorList>
            <person name="Mendez C."/>
            <person name="Richter M."/>
            <person name="Ferrer M."/>
            <person name="Sanchez J."/>
        </authorList>
    </citation>
    <scope>NUCLEOTIDE SEQUENCE</scope>
</reference>
<evidence type="ECO:0000256" key="1">
    <source>
        <dbReference type="SAM" id="Phobius"/>
    </source>
</evidence>
<feature type="transmembrane region" description="Helical" evidence="1">
    <location>
        <begin position="176"/>
        <end position="201"/>
    </location>
</feature>
<comment type="caution">
    <text evidence="3">The sequence shown here is derived from an EMBL/GenBank/DDBJ whole genome shotgun (WGS) entry which is preliminary data.</text>
</comment>
<dbReference type="InterPro" id="IPR020846">
    <property type="entry name" value="MFS_dom"/>
</dbReference>
<dbReference type="SUPFAM" id="SSF103473">
    <property type="entry name" value="MFS general substrate transporter"/>
    <property type="match status" value="1"/>
</dbReference>
<feature type="transmembrane region" description="Helical" evidence="1">
    <location>
        <begin position="251"/>
        <end position="271"/>
    </location>
</feature>
<feature type="transmembrane region" description="Helical" evidence="1">
    <location>
        <begin position="213"/>
        <end position="230"/>
    </location>
</feature>
<feature type="non-terminal residue" evidence="3">
    <location>
        <position position="1"/>
    </location>
</feature>
<organism evidence="3">
    <name type="scientific">mine drainage metagenome</name>
    <dbReference type="NCBI Taxonomy" id="410659"/>
    <lineage>
        <taxon>unclassified sequences</taxon>
        <taxon>metagenomes</taxon>
        <taxon>ecological metagenomes</taxon>
    </lineage>
</organism>
<dbReference type="PROSITE" id="PS50850">
    <property type="entry name" value="MFS"/>
    <property type="match status" value="1"/>
</dbReference>
<keyword evidence="1" id="KW-1133">Transmembrane helix</keyword>
<dbReference type="EMBL" id="AUZZ01003942">
    <property type="protein sequence ID" value="EQD55545.1"/>
    <property type="molecule type" value="Genomic_DNA"/>
</dbReference>
<feature type="domain" description="Major facilitator superfamily (MFS) profile" evidence="2">
    <location>
        <begin position="173"/>
        <end position="368"/>
    </location>
</feature>
<dbReference type="AlphaFoldDB" id="T1BNJ5"/>